<sequence>MASHFQHHPVRAAKKTFQDDDIQIVGSSSSYKGEPNITPMMKRLKTGHQTEIRTCGKVLTWSSQSQVPPAMNH</sequence>
<reference evidence="1" key="2">
    <citation type="journal article" date="2024" name="Plant">
        <title>Genomic evolution and insights into agronomic trait innovations of Sesamum species.</title>
        <authorList>
            <person name="Miao H."/>
            <person name="Wang L."/>
            <person name="Qu L."/>
            <person name="Liu H."/>
            <person name="Sun Y."/>
            <person name="Le M."/>
            <person name="Wang Q."/>
            <person name="Wei S."/>
            <person name="Zheng Y."/>
            <person name="Lin W."/>
            <person name="Duan Y."/>
            <person name="Cao H."/>
            <person name="Xiong S."/>
            <person name="Wang X."/>
            <person name="Wei L."/>
            <person name="Li C."/>
            <person name="Ma Q."/>
            <person name="Ju M."/>
            <person name="Zhao R."/>
            <person name="Li G."/>
            <person name="Mu C."/>
            <person name="Tian Q."/>
            <person name="Mei H."/>
            <person name="Zhang T."/>
            <person name="Gao T."/>
            <person name="Zhang H."/>
        </authorList>
    </citation>
    <scope>NUCLEOTIDE SEQUENCE</scope>
    <source>
        <strain evidence="1">G02</strain>
    </source>
</reference>
<reference evidence="1" key="1">
    <citation type="submission" date="2020-06" db="EMBL/GenBank/DDBJ databases">
        <authorList>
            <person name="Li T."/>
            <person name="Hu X."/>
            <person name="Zhang T."/>
            <person name="Song X."/>
            <person name="Zhang H."/>
            <person name="Dai N."/>
            <person name="Sheng W."/>
            <person name="Hou X."/>
            <person name="Wei L."/>
        </authorList>
    </citation>
    <scope>NUCLEOTIDE SEQUENCE</scope>
    <source>
        <strain evidence="1">G02</strain>
        <tissue evidence="1">Leaf</tissue>
    </source>
</reference>
<organism evidence="1">
    <name type="scientific">Sesamum radiatum</name>
    <name type="common">Black benniseed</name>
    <dbReference type="NCBI Taxonomy" id="300843"/>
    <lineage>
        <taxon>Eukaryota</taxon>
        <taxon>Viridiplantae</taxon>
        <taxon>Streptophyta</taxon>
        <taxon>Embryophyta</taxon>
        <taxon>Tracheophyta</taxon>
        <taxon>Spermatophyta</taxon>
        <taxon>Magnoliopsida</taxon>
        <taxon>eudicotyledons</taxon>
        <taxon>Gunneridae</taxon>
        <taxon>Pentapetalae</taxon>
        <taxon>asterids</taxon>
        <taxon>lamiids</taxon>
        <taxon>Lamiales</taxon>
        <taxon>Pedaliaceae</taxon>
        <taxon>Sesamum</taxon>
    </lineage>
</organism>
<gene>
    <name evidence="1" type="ORF">Sradi_6874400</name>
</gene>
<dbReference type="EMBL" id="JACGWJ010000143">
    <property type="protein sequence ID" value="KAL0294672.1"/>
    <property type="molecule type" value="Genomic_DNA"/>
</dbReference>
<protein>
    <submittedName>
        <fullName evidence="1">Uncharacterized protein</fullName>
    </submittedName>
</protein>
<accession>A0AAW2JK62</accession>
<dbReference type="AlphaFoldDB" id="A0AAW2JK62"/>
<evidence type="ECO:0000313" key="1">
    <source>
        <dbReference type="EMBL" id="KAL0294672.1"/>
    </source>
</evidence>
<comment type="caution">
    <text evidence="1">The sequence shown here is derived from an EMBL/GenBank/DDBJ whole genome shotgun (WGS) entry which is preliminary data.</text>
</comment>
<proteinExistence type="predicted"/>
<name>A0AAW2JK62_SESRA</name>